<dbReference type="CDD" id="cd16148">
    <property type="entry name" value="sulfatase_like"/>
    <property type="match status" value="1"/>
</dbReference>
<dbReference type="AlphaFoldDB" id="A0A9D1SFZ1"/>
<name>A0A9D1SFZ1_9FIRM</name>
<dbReference type="EMBL" id="DVMZ01000036">
    <property type="protein sequence ID" value="HIU58716.1"/>
    <property type="molecule type" value="Genomic_DNA"/>
</dbReference>
<dbReference type="Pfam" id="PF00884">
    <property type="entry name" value="Sulfatase"/>
    <property type="match status" value="1"/>
</dbReference>
<accession>A0A9D1SFZ1</accession>
<sequence>MKILFFDLDTVRADHLGCYGYGRATSPNIDEIAGSGVRFDNYYCPNAPCLPSRASLVSGQYGIINGVVGHGGTAADMRLEGAGRGFHSAFSRNNLFLQFRKAGYHTASVSTFAERHSAWWFYAGFNECYNVGKGGLESAEEVMPVVRKWLNDHGREDNWLLHVNLWDAHTPYRMPPERENIFADEPLSDDWIDEEVFRNHRNHIGPHSVREIAMWDDRVNPNYPRHPGKLENLAQVKNFIDLYDCGIRYMDECIGEILQILKAQGTAPDDLAVIVTSDHGENMGELGIYGEHATADQPTCRIPMIIRWPGMQSGIVSRSFHTNVDLLPTVCDLLGTGKSPLYDGESYCETLKNGTETGADSVVLTQCAHVLQRSARFDRYLYIRTVYGGGHMFDEEMLFDVKNDPHEQVNLAPERPDLVDKGARIVYNWQNKYMEKSPYQVDPMWTVLREGGPEHAPRAQLEKYAERLEATGRDRKAYEERYHLNGK</sequence>
<dbReference type="InterPro" id="IPR052701">
    <property type="entry name" value="GAG_Ulvan_Degrading_Sulfatases"/>
</dbReference>
<organism evidence="2 3">
    <name type="scientific">Candidatus Scatosoma pullistercoris</name>
    <dbReference type="NCBI Taxonomy" id="2840934"/>
    <lineage>
        <taxon>Bacteria</taxon>
        <taxon>Bacillati</taxon>
        <taxon>Bacillota</taxon>
        <taxon>Clostridia</taxon>
        <taxon>Candidatus Scatosoma</taxon>
    </lineage>
</organism>
<reference evidence="2" key="2">
    <citation type="journal article" date="2021" name="PeerJ">
        <title>Extensive microbial diversity within the chicken gut microbiome revealed by metagenomics and culture.</title>
        <authorList>
            <person name="Gilroy R."/>
            <person name="Ravi A."/>
            <person name="Getino M."/>
            <person name="Pursley I."/>
            <person name="Horton D.L."/>
            <person name="Alikhan N.F."/>
            <person name="Baker D."/>
            <person name="Gharbi K."/>
            <person name="Hall N."/>
            <person name="Watson M."/>
            <person name="Adriaenssens E.M."/>
            <person name="Foster-Nyarko E."/>
            <person name="Jarju S."/>
            <person name="Secka A."/>
            <person name="Antonio M."/>
            <person name="Oren A."/>
            <person name="Chaudhuri R.R."/>
            <person name="La Ragione R."/>
            <person name="Hildebrand F."/>
            <person name="Pallen M.J."/>
        </authorList>
    </citation>
    <scope>NUCLEOTIDE SEQUENCE</scope>
    <source>
        <strain evidence="2">11687</strain>
    </source>
</reference>
<reference evidence="2" key="1">
    <citation type="submission" date="2020-10" db="EMBL/GenBank/DDBJ databases">
        <authorList>
            <person name="Gilroy R."/>
        </authorList>
    </citation>
    <scope>NUCLEOTIDE SEQUENCE</scope>
    <source>
        <strain evidence="2">11687</strain>
    </source>
</reference>
<feature type="domain" description="Sulfatase N-terminal" evidence="1">
    <location>
        <begin position="8"/>
        <end position="335"/>
    </location>
</feature>
<evidence type="ECO:0000259" key="1">
    <source>
        <dbReference type="Pfam" id="PF00884"/>
    </source>
</evidence>
<dbReference type="PANTHER" id="PTHR43751">
    <property type="entry name" value="SULFATASE"/>
    <property type="match status" value="1"/>
</dbReference>
<dbReference type="PANTHER" id="PTHR43751:SF3">
    <property type="entry name" value="SULFATASE N-TERMINAL DOMAIN-CONTAINING PROTEIN"/>
    <property type="match status" value="1"/>
</dbReference>
<dbReference type="Proteomes" id="UP000824081">
    <property type="component" value="Unassembled WGS sequence"/>
</dbReference>
<proteinExistence type="predicted"/>
<evidence type="ECO:0000313" key="3">
    <source>
        <dbReference type="Proteomes" id="UP000824081"/>
    </source>
</evidence>
<dbReference type="Gene3D" id="3.40.720.10">
    <property type="entry name" value="Alkaline Phosphatase, subunit A"/>
    <property type="match status" value="1"/>
</dbReference>
<gene>
    <name evidence="2" type="ORF">IAC57_01310</name>
</gene>
<protein>
    <submittedName>
        <fullName evidence="2">Sulfatase</fullName>
    </submittedName>
</protein>
<evidence type="ECO:0000313" key="2">
    <source>
        <dbReference type="EMBL" id="HIU58716.1"/>
    </source>
</evidence>
<dbReference type="SUPFAM" id="SSF53649">
    <property type="entry name" value="Alkaline phosphatase-like"/>
    <property type="match status" value="1"/>
</dbReference>
<comment type="caution">
    <text evidence="2">The sequence shown here is derived from an EMBL/GenBank/DDBJ whole genome shotgun (WGS) entry which is preliminary data.</text>
</comment>
<dbReference type="InterPro" id="IPR017850">
    <property type="entry name" value="Alkaline_phosphatase_core_sf"/>
</dbReference>
<dbReference type="InterPro" id="IPR000917">
    <property type="entry name" value="Sulfatase_N"/>
</dbReference>